<dbReference type="PANTHER" id="PTHR46060:SF1">
    <property type="entry name" value="MARINER MOS1 TRANSPOSASE-LIKE PROTEIN"/>
    <property type="match status" value="1"/>
</dbReference>
<dbReference type="InterPro" id="IPR036397">
    <property type="entry name" value="RNaseH_sf"/>
</dbReference>
<protein>
    <submittedName>
        <fullName evidence="2">Uncharacterized protein</fullName>
    </submittedName>
</protein>
<feature type="compositionally biased region" description="Low complexity" evidence="1">
    <location>
        <begin position="331"/>
        <end position="348"/>
    </location>
</feature>
<comment type="caution">
    <text evidence="2">The sequence shown here is derived from an EMBL/GenBank/DDBJ whole genome shotgun (WGS) entry which is preliminary data.</text>
</comment>
<evidence type="ECO:0000313" key="3">
    <source>
        <dbReference type="Proteomes" id="UP001148838"/>
    </source>
</evidence>
<dbReference type="Proteomes" id="UP001148838">
    <property type="component" value="Unassembled WGS sequence"/>
</dbReference>
<gene>
    <name evidence="2" type="ORF">ANN_26734</name>
</gene>
<sequence length="980" mass="111012">MSRQHVAEWCRKFAAGRENVTDEDRSGRLSTASTDLNTIHVEELIQDNRKVTLRHMTVELRMSVGSVRHIVHDILQHRKGRVFFITLSRVSETWLHHYTPSSKRSSMEWKHFTSPKTKKFKVTPSAGKVLATVFWDSDGVILVEILERGHTVTADRYCETLTRLREGIRRKRPGRITEGVIFLHDNTRIHTFLKITNLLERFFWDIIDQPPYSTDHAPNDFYLFSSVEEASRRPTIHFAGETIRDNVAQYTTTGFLPGGQFKFIPRSDKCLNRYGDYVHSNLLQNINVLGGMEKIFGHIVDLGKKVIEAPLKTVFQQDKSKPASYADTTAKKSPTATTTTTTTTTPAPQDNRDILSRFRDSIQPSSQKLASSQKGNFFDNFLGTLFKKERPVQTTTTTTTTTTLAPQLNNEIGFAALMKNVGKLISSVMSLISPLMAKNQSFELGSVIQHVMEAIGSTKAISDIFLQKDMIGGIGQIGDELKETMGSIKDITDIMSKPGDLLSMLALPENVAKLFKNFMNLKDDLLSPVINFVNGKSNLPALNIPKKFVPLLEPIRDMSNFILKILLPPGNIEEPNDIHSLANHTAGLGMSLLHIESMVEELFPKIKFPIPLVNLPKYVQLLFANDTFNDENIFNVIEEISPNISFTKISADVGNMIKKYLPNMPAVQSVAQLLQNPFLVNLFINTIGSSNLLKFGPLKDSMLQVSGNVGTRLLKMDKNGLIVKSVQLMEDYSTIIENILQLFENIVRQLKPDPKKGYTIGQILTNIPKILMNPENRKMLMEIIYKIKLHLPHNDLREACADAALPYRTVARWVKAFREGRDAFQTISVQDDPAWRTRQFNSLLPFWMLISDGLRGVGYPMKFPRFNNGTAMQSHRPCWTGTKGKMTTFLDESSLWTKPGLAHMNQPNLKRQANEWKYPGPSRSKKVRPTQSAVKVMFIVAYDIDGVILQHAVSPRQTAKADYYCRFLQHHFRPALRRKR</sequence>
<reference evidence="2 3" key="1">
    <citation type="journal article" date="2022" name="Allergy">
        <title>Genome assembly and annotation of Periplaneta americana reveal a comprehensive cockroach allergen profile.</title>
        <authorList>
            <person name="Wang L."/>
            <person name="Xiong Q."/>
            <person name="Saelim N."/>
            <person name="Wang L."/>
            <person name="Nong W."/>
            <person name="Wan A.T."/>
            <person name="Shi M."/>
            <person name="Liu X."/>
            <person name="Cao Q."/>
            <person name="Hui J.H.L."/>
            <person name="Sookrung N."/>
            <person name="Leung T.F."/>
            <person name="Tungtrongchitr A."/>
            <person name="Tsui S.K.W."/>
        </authorList>
    </citation>
    <scope>NUCLEOTIDE SEQUENCE [LARGE SCALE GENOMIC DNA]</scope>
    <source>
        <strain evidence="2">PWHHKU_190912</strain>
    </source>
</reference>
<accession>A0ABQ8RZ73</accession>
<evidence type="ECO:0000313" key="2">
    <source>
        <dbReference type="EMBL" id="KAJ4426935.1"/>
    </source>
</evidence>
<evidence type="ECO:0000256" key="1">
    <source>
        <dbReference type="SAM" id="MobiDB-lite"/>
    </source>
</evidence>
<organism evidence="2 3">
    <name type="scientific">Periplaneta americana</name>
    <name type="common">American cockroach</name>
    <name type="synonym">Blatta americana</name>
    <dbReference type="NCBI Taxonomy" id="6978"/>
    <lineage>
        <taxon>Eukaryota</taxon>
        <taxon>Metazoa</taxon>
        <taxon>Ecdysozoa</taxon>
        <taxon>Arthropoda</taxon>
        <taxon>Hexapoda</taxon>
        <taxon>Insecta</taxon>
        <taxon>Pterygota</taxon>
        <taxon>Neoptera</taxon>
        <taxon>Polyneoptera</taxon>
        <taxon>Dictyoptera</taxon>
        <taxon>Blattodea</taxon>
        <taxon>Blattoidea</taxon>
        <taxon>Blattidae</taxon>
        <taxon>Blattinae</taxon>
        <taxon>Periplaneta</taxon>
    </lineage>
</organism>
<dbReference type="PANTHER" id="PTHR46060">
    <property type="entry name" value="MARINER MOS1 TRANSPOSASE-LIKE PROTEIN"/>
    <property type="match status" value="1"/>
</dbReference>
<feature type="region of interest" description="Disordered" evidence="1">
    <location>
        <begin position="322"/>
        <end position="351"/>
    </location>
</feature>
<keyword evidence="3" id="KW-1185">Reference proteome</keyword>
<dbReference type="Gene3D" id="3.30.420.10">
    <property type="entry name" value="Ribonuclease H-like superfamily/Ribonuclease H"/>
    <property type="match status" value="2"/>
</dbReference>
<dbReference type="Pfam" id="PF01359">
    <property type="entry name" value="Transposase_1"/>
    <property type="match status" value="2"/>
</dbReference>
<name>A0ABQ8RZ73_PERAM</name>
<dbReference type="InterPro" id="IPR052709">
    <property type="entry name" value="Transposase-MT_Hybrid"/>
</dbReference>
<proteinExistence type="predicted"/>
<dbReference type="EMBL" id="JAJSOF020000039">
    <property type="protein sequence ID" value="KAJ4426935.1"/>
    <property type="molecule type" value="Genomic_DNA"/>
</dbReference>
<dbReference type="InterPro" id="IPR001888">
    <property type="entry name" value="Transposase_1"/>
</dbReference>